<dbReference type="Gene3D" id="2.40.30.10">
    <property type="entry name" value="Translation factors"/>
    <property type="match status" value="1"/>
</dbReference>
<dbReference type="SUPFAM" id="SSF52343">
    <property type="entry name" value="Ferredoxin reductase-like, C-terminal NADP-linked domain"/>
    <property type="match status" value="1"/>
</dbReference>
<dbReference type="OrthoDB" id="9796486at2"/>
<evidence type="ECO:0000313" key="2">
    <source>
        <dbReference type="EMBL" id="STX81328.1"/>
    </source>
</evidence>
<evidence type="ECO:0000259" key="1">
    <source>
        <dbReference type="Pfam" id="PF00175"/>
    </source>
</evidence>
<feature type="domain" description="Oxidoreductase FAD/NAD(P)-binding" evidence="1">
    <location>
        <begin position="125"/>
        <end position="221"/>
    </location>
</feature>
<dbReference type="SUPFAM" id="SSF63380">
    <property type="entry name" value="Riboflavin synthase domain-like"/>
    <property type="match status" value="1"/>
</dbReference>
<gene>
    <name evidence="2" type="ORF">NCTC13316_03197</name>
</gene>
<dbReference type="GO" id="GO:0016491">
    <property type="term" value="F:oxidoreductase activity"/>
    <property type="evidence" value="ECO:0007669"/>
    <property type="project" value="InterPro"/>
</dbReference>
<dbReference type="Pfam" id="PF00175">
    <property type="entry name" value="NAD_binding_1"/>
    <property type="match status" value="1"/>
</dbReference>
<protein>
    <submittedName>
        <fullName evidence="2">Anaerobic sulfite reductase subunit B</fullName>
    </submittedName>
</protein>
<evidence type="ECO:0000313" key="3">
    <source>
        <dbReference type="Proteomes" id="UP000254794"/>
    </source>
</evidence>
<dbReference type="Gene3D" id="3.40.50.80">
    <property type="entry name" value="Nucleotide-binding domain of ferredoxin-NADP reductase (FNR) module"/>
    <property type="match status" value="1"/>
</dbReference>
<accession>A0A378K8R0</accession>
<dbReference type="InterPro" id="IPR050353">
    <property type="entry name" value="PyrK_electron_transfer"/>
</dbReference>
<dbReference type="PANTHER" id="PTHR43513">
    <property type="entry name" value="DIHYDROOROTATE DEHYDROGENASE B (NAD(+)), ELECTRON TRANSFER SUBUNIT"/>
    <property type="match status" value="1"/>
</dbReference>
<dbReference type="AlphaFoldDB" id="A0A378K8R0"/>
<keyword evidence="3" id="KW-1185">Reference proteome</keyword>
<name>A0A378K8R0_9GAMM</name>
<dbReference type="InterPro" id="IPR001433">
    <property type="entry name" value="OxRdtase_FAD/NAD-bd"/>
</dbReference>
<dbReference type="Proteomes" id="UP000254794">
    <property type="component" value="Unassembled WGS sequence"/>
</dbReference>
<organism evidence="2 3">
    <name type="scientific">Legionella busanensis</name>
    <dbReference type="NCBI Taxonomy" id="190655"/>
    <lineage>
        <taxon>Bacteria</taxon>
        <taxon>Pseudomonadati</taxon>
        <taxon>Pseudomonadota</taxon>
        <taxon>Gammaproteobacteria</taxon>
        <taxon>Legionellales</taxon>
        <taxon>Legionellaceae</taxon>
        <taxon>Legionella</taxon>
    </lineage>
</organism>
<dbReference type="InterPro" id="IPR039261">
    <property type="entry name" value="FNR_nucleotide-bd"/>
</dbReference>
<dbReference type="EMBL" id="UGOD01000003">
    <property type="protein sequence ID" value="STX81328.1"/>
    <property type="molecule type" value="Genomic_DNA"/>
</dbReference>
<reference evidence="2 3" key="1">
    <citation type="submission" date="2018-06" db="EMBL/GenBank/DDBJ databases">
        <authorList>
            <consortium name="Pathogen Informatics"/>
            <person name="Doyle S."/>
        </authorList>
    </citation>
    <scope>NUCLEOTIDE SEQUENCE [LARGE SCALE GENOMIC DNA]</scope>
    <source>
        <strain evidence="2 3">NCTC13316</strain>
    </source>
</reference>
<proteinExistence type="predicted"/>
<dbReference type="RefSeq" id="WP_115332725.1">
    <property type="nucleotide sequence ID" value="NZ_CAAAHP010000010.1"/>
</dbReference>
<sequence>MFSKMFELKKKHRNYVKLIDVKEQGKIIVLTFKRPNHIQVKPGQYFAIYPSNHLPREFMKPLLLSIASGSHDDYIQFTFPKAVHRLSIKKILEIFKFHSGHSILLDGPFGNGFTVDDNLAPTLIIGAGSGISLLQSIKHSVNNNISISVIYSAKDIKSIPNLDEINIWAEDKRNYLTLTQTDVVPKGWYKGRVNDYLMQTEFDKDTRIIICGPDVFIKVVANIFQEKNHPLENICISSNYVKIGNNENIYSLNSITGKRFLSEENEQSKKKLCM</sequence>
<dbReference type="InterPro" id="IPR017938">
    <property type="entry name" value="Riboflavin_synthase-like_b-brl"/>
</dbReference>
<dbReference type="PANTHER" id="PTHR43513:SF3">
    <property type="entry name" value="DIHYDROOROTATE DEHYDROGENASE B (NAD(+)), ELECTRON TRANSFER SUBUNIT-RELATED"/>
    <property type="match status" value="1"/>
</dbReference>